<dbReference type="AlphaFoldDB" id="J7L6U6"/>
<evidence type="ECO:0000313" key="2">
    <source>
        <dbReference type="EMBL" id="AFR07150.1"/>
    </source>
</evidence>
<reference evidence="2 3" key="1">
    <citation type="journal article" date="2012" name="J. Bacteriol.">
        <title>Whole-Genome Sequence of Nocardiopsis alba Strain ATCC BAA-2165, Associated with Honeybees.</title>
        <authorList>
            <person name="Qiao J."/>
            <person name="Chen L."/>
            <person name="Li Y."/>
            <person name="Wang J."/>
            <person name="Zhang W."/>
            <person name="Chen S."/>
        </authorList>
    </citation>
    <scope>NUCLEOTIDE SEQUENCE [LARGE SCALE GENOMIC DNA]</scope>
    <source>
        <strain evidence="3">ATCC BAA-2165 / BE74</strain>
    </source>
</reference>
<protein>
    <submittedName>
        <fullName evidence="2">Uncharacterized protein</fullName>
    </submittedName>
</protein>
<proteinExistence type="predicted"/>
<sequence length="44" mass="5145">MRRPPWRNVIAITTRSVEAPQGLRPIARPSRIHRPRRADEDGEE</sequence>
<dbReference type="HOGENOM" id="CLU_3219229_0_0_11"/>
<organism evidence="2 3">
    <name type="scientific">Nocardiopsis alba (strain ATCC BAA-2165 / BE74)</name>
    <dbReference type="NCBI Taxonomy" id="1205910"/>
    <lineage>
        <taxon>Bacteria</taxon>
        <taxon>Bacillati</taxon>
        <taxon>Actinomycetota</taxon>
        <taxon>Actinomycetes</taxon>
        <taxon>Streptosporangiales</taxon>
        <taxon>Nocardiopsidaceae</taxon>
        <taxon>Nocardiopsis</taxon>
    </lineage>
</organism>
<evidence type="ECO:0000256" key="1">
    <source>
        <dbReference type="SAM" id="MobiDB-lite"/>
    </source>
</evidence>
<dbReference type="Proteomes" id="UP000003779">
    <property type="component" value="Chromosome"/>
</dbReference>
<reference evidence="3" key="2">
    <citation type="submission" date="2012-08" db="EMBL/GenBank/DDBJ databases">
        <title>Whole-genome sequence of Nocardiopsis alba strain ATCC BAA-2165 associated with honeybees.</title>
        <authorList>
            <person name="Qiao J."/>
            <person name="Chen L."/>
            <person name="Li Y."/>
            <person name="Wang J."/>
            <person name="Zhang W."/>
            <person name="Chen S."/>
        </authorList>
    </citation>
    <scope>NUCLEOTIDE SEQUENCE [LARGE SCALE GENOMIC DNA]</scope>
    <source>
        <strain evidence="3">ATCC BAA-2165 / BE74</strain>
    </source>
</reference>
<accession>J7L6U6</accession>
<gene>
    <name evidence="2" type="ordered locus">B005_3455</name>
</gene>
<dbReference type="EMBL" id="CP003788">
    <property type="protein sequence ID" value="AFR07150.1"/>
    <property type="molecule type" value="Genomic_DNA"/>
</dbReference>
<name>J7L6U6_NOCAA</name>
<dbReference type="KEGG" id="nal:B005_3455"/>
<evidence type="ECO:0000313" key="3">
    <source>
        <dbReference type="Proteomes" id="UP000003779"/>
    </source>
</evidence>
<feature type="region of interest" description="Disordered" evidence="1">
    <location>
        <begin position="20"/>
        <end position="44"/>
    </location>
</feature>